<evidence type="ECO:0000256" key="12">
    <source>
        <dbReference type="PROSITE-ProRule" id="PRU00042"/>
    </source>
</evidence>
<dbReference type="GO" id="GO:0005634">
    <property type="term" value="C:nucleus"/>
    <property type="evidence" value="ECO:0007669"/>
    <property type="project" value="UniProtKB-SubCell"/>
</dbReference>
<dbReference type="GO" id="GO:0000981">
    <property type="term" value="F:DNA-binding transcription factor activity, RNA polymerase II-specific"/>
    <property type="evidence" value="ECO:0007669"/>
    <property type="project" value="TreeGrafter"/>
</dbReference>
<comment type="caution">
    <text evidence="16">The sequence shown here is derived from an EMBL/GenBank/DDBJ whole genome shotgun (WGS) entry which is preliminary data.</text>
</comment>
<feature type="domain" description="C2H2-type" evidence="15">
    <location>
        <begin position="564"/>
        <end position="591"/>
    </location>
</feature>
<dbReference type="PROSITE" id="PS50157">
    <property type="entry name" value="ZINC_FINGER_C2H2_2"/>
    <property type="match status" value="12"/>
</dbReference>
<dbReference type="PANTHER" id="PTHR15507:SF14">
    <property type="entry name" value="ZINC FINGER PROTEIN 292"/>
    <property type="match status" value="1"/>
</dbReference>
<proteinExistence type="inferred from homology"/>
<keyword evidence="3" id="KW-0597">Phosphoprotein</keyword>
<dbReference type="PROSITE" id="PS00028">
    <property type="entry name" value="ZINC_FINGER_C2H2_1"/>
    <property type="match status" value="12"/>
</dbReference>
<dbReference type="InterPro" id="IPR052251">
    <property type="entry name" value="GH-ZnFinger_Regulators"/>
</dbReference>
<evidence type="ECO:0000256" key="9">
    <source>
        <dbReference type="ARBA" id="ARBA00023125"/>
    </source>
</evidence>
<keyword evidence="13" id="KW-0175">Coiled coil</keyword>
<keyword evidence="10" id="KW-0804">Transcription</keyword>
<feature type="compositionally biased region" description="Basic and acidic residues" evidence="14">
    <location>
        <begin position="23"/>
        <end position="37"/>
    </location>
</feature>
<protein>
    <recommendedName>
        <fullName evidence="15">C2H2-type domain-containing protein</fullName>
    </recommendedName>
</protein>
<feature type="region of interest" description="Disordered" evidence="14">
    <location>
        <begin position="2019"/>
        <end position="2047"/>
    </location>
</feature>
<feature type="compositionally biased region" description="Acidic residues" evidence="14">
    <location>
        <begin position="2027"/>
        <end position="2042"/>
    </location>
</feature>
<feature type="domain" description="C2H2-type" evidence="15">
    <location>
        <begin position="1355"/>
        <end position="1380"/>
    </location>
</feature>
<reference evidence="16" key="1">
    <citation type="journal article" date="2022" name="bioRxiv">
        <title>Sequencing and chromosome-scale assembly of the giantPleurodeles waltlgenome.</title>
        <authorList>
            <person name="Brown T."/>
            <person name="Elewa A."/>
            <person name="Iarovenko S."/>
            <person name="Subramanian E."/>
            <person name="Araus A.J."/>
            <person name="Petzold A."/>
            <person name="Susuki M."/>
            <person name="Suzuki K.-i.T."/>
            <person name="Hayashi T."/>
            <person name="Toyoda A."/>
            <person name="Oliveira C."/>
            <person name="Osipova E."/>
            <person name="Leigh N.D."/>
            <person name="Simon A."/>
            <person name="Yun M.H."/>
        </authorList>
    </citation>
    <scope>NUCLEOTIDE SEQUENCE</scope>
    <source>
        <strain evidence="16">20211129_DDA</strain>
        <tissue evidence="16">Liver</tissue>
    </source>
</reference>
<keyword evidence="5" id="KW-0677">Repeat</keyword>
<dbReference type="SMART" id="SM00355">
    <property type="entry name" value="ZnF_C2H2"/>
    <property type="match status" value="15"/>
</dbReference>
<dbReference type="Gene3D" id="3.30.160.60">
    <property type="entry name" value="Classic Zinc Finger"/>
    <property type="match status" value="6"/>
</dbReference>
<feature type="domain" description="C2H2-type" evidence="15">
    <location>
        <begin position="771"/>
        <end position="798"/>
    </location>
</feature>
<feature type="domain" description="C2H2-type" evidence="15">
    <location>
        <begin position="799"/>
        <end position="828"/>
    </location>
</feature>
<evidence type="ECO:0000256" key="10">
    <source>
        <dbReference type="ARBA" id="ARBA00023163"/>
    </source>
</evidence>
<feature type="domain" description="C2H2-type" evidence="15">
    <location>
        <begin position="1622"/>
        <end position="1651"/>
    </location>
</feature>
<evidence type="ECO:0000256" key="3">
    <source>
        <dbReference type="ARBA" id="ARBA00022553"/>
    </source>
</evidence>
<keyword evidence="6 12" id="KW-0863">Zinc-finger</keyword>
<dbReference type="EMBL" id="JANPWB010000009">
    <property type="protein sequence ID" value="KAJ1151383.1"/>
    <property type="molecule type" value="Genomic_DNA"/>
</dbReference>
<dbReference type="GO" id="GO:0008270">
    <property type="term" value="F:zinc ion binding"/>
    <property type="evidence" value="ECO:0007669"/>
    <property type="project" value="UniProtKB-KW"/>
</dbReference>
<feature type="domain" description="C2H2-type" evidence="15">
    <location>
        <begin position="1660"/>
        <end position="1690"/>
    </location>
</feature>
<dbReference type="PANTHER" id="PTHR15507">
    <property type="entry name" value="ZINC FINGER PROTEIN RLF"/>
    <property type="match status" value="1"/>
</dbReference>
<feature type="domain" description="C2H2-type" evidence="15">
    <location>
        <begin position="1578"/>
        <end position="1603"/>
    </location>
</feature>
<organism evidence="16 17">
    <name type="scientific">Pleurodeles waltl</name>
    <name type="common">Iberian ribbed newt</name>
    <dbReference type="NCBI Taxonomy" id="8319"/>
    <lineage>
        <taxon>Eukaryota</taxon>
        <taxon>Metazoa</taxon>
        <taxon>Chordata</taxon>
        <taxon>Craniata</taxon>
        <taxon>Vertebrata</taxon>
        <taxon>Euteleostomi</taxon>
        <taxon>Amphibia</taxon>
        <taxon>Batrachia</taxon>
        <taxon>Caudata</taxon>
        <taxon>Salamandroidea</taxon>
        <taxon>Salamandridae</taxon>
        <taxon>Pleurodelinae</taxon>
        <taxon>Pleurodeles</taxon>
    </lineage>
</organism>
<feature type="domain" description="C2H2-type" evidence="15">
    <location>
        <begin position="742"/>
        <end position="771"/>
    </location>
</feature>
<gene>
    <name evidence="16" type="ORF">NDU88_004165</name>
</gene>
<dbReference type="Pfam" id="PF25420">
    <property type="entry name" value="zf-C2H2_ZN292"/>
    <property type="match status" value="1"/>
</dbReference>
<sequence>MADEEAEQESGGGRPGEPPGLGERLRALEEALRRSEQPADKAASEYCQRFCQTLLEFAEKWKTSEDHLPLLQVYTDAIESYSKARAYLTAECENVPVVLERLALSCVELLLGLPHDMPEKHWKGFQTAVQGSHQRLVENGNLELHFLHTLSQEKGVWKNPVLHSILHEEPVGQDKVNEFLALEAPILLEMRIKHLLKASQITQATILAKLCSDNQDLRAKGNFKQIYLVCLCSQSPNLKLIEEIAKMDCKDALEMICNLESEGDEKTALIICAAFLSRQLQLGDMDCAWELTLFWSKLQQRVDPSVQVYLERCRQLSLLTKTVYHIFFLIKIIQSEAEGAGLSTCIELCVKALRLESGENANVKISICKTISCLLPDDLEVKRACQLSEFLLEPTVDAYYAVEMLYNQPDQKYDEDSLPVPNSLRCELLLVLKTRWPFDPEFWDWKTLKRQCLALMGEEASIVSSIDELNDSEVYEKLEDSFEERKENTTNGISNSYSSSVLLRDMEEEKRKKREVKKMREKGFVSARFRNFQAYMQYCVLCDKEFLGHRIIRHAQKHHSDGVYSCPICAKKFDNKERLVPHVTLHVKQSSKERLDEMKPLRRLGRSQKLAITSEKQNSIFKPDQRSVKKNNIYSDDFVTFDDNEGSEDENCVKFKQDDTNITSQKLSDEPEFTCPVLVCKKGFKHYKNLIVHVKAHKDNEEAMHFLEMQSKKVICHYCRRHFVSVTHLNDHLQIHCGSKPYMCIQMKCGASFRSNAQLVAHKKEHQDFRAKCMFPKCGRIFSEACTLYEHEAKHYHTFTCKFKDCGKVYYSESQLESHMNSHELKQGNTLKDQESASEMYDPTLNEAKDTKNIPLKSEQIYNPNFVSSASAESESLKPIKMESFEEQQTWPNRLEHTALGTVSQQLPPSKEISNSVLPSAGISKVMSPQTNVPEQMLGQSSVDALEKADVTVSSSHIKKSPLSQGICDIILTQGKLAAAVNMIDTGNTLLSQIYTAVKDACNDSSLPLFQESKEVECFSQPQQELNVSVNSGTSKIDLAMKTVERQMGTVVHLGVDNQPLYETSFVFPEFEDRMKTANLLNLPSKTSNGSLFVSSQSSLSNPLVTSSVLKQLPLQKFTCLIEGCTRIYNSIQSIGKHMKAAHPQQYPSFTQERKRRKRQRSRNSANAKALLNMSPKASCSNNAVSPHNKSSNANHSFSKNDFSKIVTSETNQIPDCSADCSFSTKSSLLEKTHVDDEKILEILQRLQCLRLENDSAVDGLESDASASPPSGISSPLTSISFVASKGGCGHQAPETDICNSLLDETVKPFVCREKTCDYRAMSKDALFKHYRRVHKYTEDILMDIKKNHLKFAPFRCVIPDCPKTFTRNSNLRAHCQSVHHFSTEEMEKLRFKRPYELSLCEGMITPPRSDGQKRRQVQIENELKTEPPPLVIQTPMKKEFDQNTYEQISSDQESRVGLTIRKQENLPKLASLLQEQRKKEALRKKMRKQMKAREERLQKMRLENDGTLPAKYSPYRPYRCVHQDCFAAFTIQQNLILHYQAMHSSDLPTFGLQLEDENETYKDVHDEIESSQIGKEFRCQEYDCSRIFQEVASLIQHYMKLHEMFPEEIEQVMSVTNTGKFKCDQPQCISSFTTCSNYLAHLETHHGVKIRQCGEDGIYKCDCEGCDRIYATRSNLLRHIYSKHNERHKAHLMRPRRFLQDDEENNSSKANEDRQMRYKPHELQYDSFGNEKMRKKNPEFENDMSEINRNLPVSPLKYGKKFLFLKTKYDALAECSDSLPKQYPCMIKGCTSIVTSEHNIIRHYKCHKITRAFTLTHRATLIICKKLHVCRLKASASDDETARRKRKELKGSAMSSSESSDESVSQLSEIEKDEVDELAELLHTKLFNEDSDAAENQARTTSIKNREIKKACSHPGKQGSNNILKRVHRQKLASQNKKRKIEKSEEKLAAEIRSIQSGEETISSETADEPLPVIDLSSFKPMGFEMSFLKFLEESAVKEKKKTKRDCTGLKTDLHLNLAKSSQEAASEDDGSGETSSEEEGSEKFTRKKPSLIDYHSCPITDCENLIQFANPSHLQCIGIVRFVLDERLNNCFELAFKQLQEMRPTVVLKKVDMHCDGEIITSEQSCYVERNFDVAH</sequence>
<feature type="compositionally biased region" description="Polar residues" evidence="14">
    <location>
        <begin position="1176"/>
        <end position="1199"/>
    </location>
</feature>
<evidence type="ECO:0000256" key="1">
    <source>
        <dbReference type="ARBA" id="ARBA00004123"/>
    </source>
</evidence>
<keyword evidence="9" id="KW-0238">DNA-binding</keyword>
<keyword evidence="17" id="KW-1185">Reference proteome</keyword>
<dbReference type="InterPro" id="IPR058902">
    <property type="entry name" value="zf_C2H2_ZNF292/Rlf"/>
</dbReference>
<feature type="region of interest" description="Disordered" evidence="14">
    <location>
        <begin position="1140"/>
        <end position="1199"/>
    </location>
</feature>
<evidence type="ECO:0000256" key="5">
    <source>
        <dbReference type="ARBA" id="ARBA00022737"/>
    </source>
</evidence>
<accession>A0AAV7RKJ3</accession>
<evidence type="ECO:0000256" key="8">
    <source>
        <dbReference type="ARBA" id="ARBA00023015"/>
    </source>
</evidence>
<evidence type="ECO:0000256" key="11">
    <source>
        <dbReference type="ARBA" id="ARBA00023242"/>
    </source>
</evidence>
<feature type="domain" description="C2H2-type" evidence="15">
    <location>
        <begin position="1519"/>
        <end position="1549"/>
    </location>
</feature>
<dbReference type="GO" id="GO:0003677">
    <property type="term" value="F:DNA binding"/>
    <property type="evidence" value="ECO:0007669"/>
    <property type="project" value="UniProtKB-KW"/>
</dbReference>
<feature type="domain" description="C2H2-type" evidence="15">
    <location>
        <begin position="673"/>
        <end position="702"/>
    </location>
</feature>
<dbReference type="InterPro" id="IPR057986">
    <property type="entry name" value="TPR_Rlf/292/654"/>
</dbReference>
<feature type="region of interest" description="Disordered" evidence="14">
    <location>
        <begin position="1841"/>
        <end position="1869"/>
    </location>
</feature>
<feature type="region of interest" description="Disordered" evidence="14">
    <location>
        <begin position="1"/>
        <end position="37"/>
    </location>
</feature>
<name>A0AAV7RKJ3_PLEWA</name>
<evidence type="ECO:0000256" key="2">
    <source>
        <dbReference type="ARBA" id="ARBA00006991"/>
    </source>
</evidence>
<comment type="similarity">
    <text evidence="2">Belongs to the krueppel C2H2-type zinc-finger protein family.</text>
</comment>
<evidence type="ECO:0000313" key="16">
    <source>
        <dbReference type="EMBL" id="KAJ1151383.1"/>
    </source>
</evidence>
<feature type="region of interest" description="Disordered" evidence="14">
    <location>
        <begin position="1893"/>
        <end position="1923"/>
    </location>
</feature>
<dbReference type="Pfam" id="PF26218">
    <property type="entry name" value="zf_C2H2_ZNF292"/>
    <property type="match status" value="2"/>
</dbReference>
<evidence type="ECO:0000313" key="17">
    <source>
        <dbReference type="Proteomes" id="UP001066276"/>
    </source>
</evidence>
<keyword evidence="11" id="KW-0539">Nucleus</keyword>
<evidence type="ECO:0000256" key="4">
    <source>
        <dbReference type="ARBA" id="ARBA00022723"/>
    </source>
</evidence>
<keyword evidence="7" id="KW-0862">Zinc</keyword>
<comment type="subcellular location">
    <subcellularLocation>
        <location evidence="1">Nucleus</location>
    </subcellularLocation>
</comment>
<keyword evidence="8" id="KW-0805">Transcription regulation</keyword>
<dbReference type="Proteomes" id="UP001066276">
    <property type="component" value="Chromosome 5"/>
</dbReference>
<evidence type="ECO:0000256" key="7">
    <source>
        <dbReference type="ARBA" id="ARBA00022833"/>
    </source>
</evidence>
<evidence type="ECO:0000259" key="15">
    <source>
        <dbReference type="PROSITE" id="PS50157"/>
    </source>
</evidence>
<evidence type="ECO:0000256" key="13">
    <source>
        <dbReference type="SAM" id="Coils"/>
    </source>
</evidence>
<dbReference type="FunFam" id="3.30.160.60:FF:001500">
    <property type="entry name" value="Zinc finger protein 292"/>
    <property type="match status" value="1"/>
</dbReference>
<feature type="compositionally biased region" description="Low complexity" evidence="14">
    <location>
        <begin position="1853"/>
        <end position="1869"/>
    </location>
</feature>
<dbReference type="Pfam" id="PF25580">
    <property type="entry name" value="TPR_Rlf"/>
    <property type="match status" value="1"/>
</dbReference>
<feature type="domain" description="C2H2-type" evidence="15">
    <location>
        <begin position="1118"/>
        <end position="1148"/>
    </location>
</feature>
<dbReference type="InterPro" id="IPR036236">
    <property type="entry name" value="Znf_C2H2_sf"/>
</dbReference>
<evidence type="ECO:0000256" key="6">
    <source>
        <dbReference type="ARBA" id="ARBA00022771"/>
    </source>
</evidence>
<feature type="domain" description="C2H2-type" evidence="15">
    <location>
        <begin position="714"/>
        <end position="741"/>
    </location>
</feature>
<feature type="coiled-coil region" evidence="13">
    <location>
        <begin position="1470"/>
        <end position="1504"/>
    </location>
</feature>
<dbReference type="Pfam" id="PF00096">
    <property type="entry name" value="zf-C2H2"/>
    <property type="match status" value="3"/>
</dbReference>
<evidence type="ECO:0000256" key="14">
    <source>
        <dbReference type="SAM" id="MobiDB-lite"/>
    </source>
</evidence>
<dbReference type="InterPro" id="IPR013087">
    <property type="entry name" value="Znf_C2H2_type"/>
</dbReference>
<dbReference type="SUPFAM" id="SSF57667">
    <property type="entry name" value="beta-beta-alpha zinc fingers"/>
    <property type="match status" value="3"/>
</dbReference>
<keyword evidence="4" id="KW-0479">Metal-binding</keyword>